<keyword evidence="6 17" id="KW-0679">Respiratory chain</keyword>
<feature type="domain" description="NADH dehydrogenase subunit 2 C-terminal" evidence="19">
    <location>
        <begin position="290"/>
        <end position="343"/>
    </location>
</feature>
<comment type="function">
    <text evidence="17">Core subunit of the mitochondrial membrane respiratory chain NADH dehydrogenase (Complex I) which catalyzes electron transfer from NADH through the respiratory chain, using ubiquinone as an electron acceptor. Essential for the catalytic activity and assembly of complex I.</text>
</comment>
<feature type="transmembrane region" description="Helical" evidence="17">
    <location>
        <begin position="234"/>
        <end position="254"/>
    </location>
</feature>
<evidence type="ECO:0000256" key="7">
    <source>
        <dbReference type="ARBA" id="ARBA00022692"/>
    </source>
</evidence>
<keyword evidence="15 17" id="KW-0472">Membrane</keyword>
<evidence type="ECO:0000256" key="6">
    <source>
        <dbReference type="ARBA" id="ARBA00022660"/>
    </source>
</evidence>
<feature type="transmembrane region" description="Helical" evidence="17">
    <location>
        <begin position="149"/>
        <end position="171"/>
    </location>
</feature>
<evidence type="ECO:0000256" key="8">
    <source>
        <dbReference type="ARBA" id="ARBA00022792"/>
    </source>
</evidence>
<keyword evidence="14 17" id="KW-0496">Mitochondrion</keyword>
<keyword evidence="13 17" id="KW-0830">Ubiquinone</keyword>
<accession>A1IGJ6</accession>
<evidence type="ECO:0000259" key="19">
    <source>
        <dbReference type="Pfam" id="PF06444"/>
    </source>
</evidence>
<organism evidence="20">
    <name type="scientific">Heloderma suspectum</name>
    <name type="common">Gila monster</name>
    <dbReference type="NCBI Taxonomy" id="8554"/>
    <lineage>
        <taxon>Eukaryota</taxon>
        <taxon>Metazoa</taxon>
        <taxon>Chordata</taxon>
        <taxon>Craniata</taxon>
        <taxon>Vertebrata</taxon>
        <taxon>Euteleostomi</taxon>
        <taxon>Lepidosauria</taxon>
        <taxon>Squamata</taxon>
        <taxon>Bifurcata</taxon>
        <taxon>Unidentata</taxon>
        <taxon>Episquamata</taxon>
        <taxon>Toxicofera</taxon>
        <taxon>Anguimorpha</taxon>
        <taxon>Neoanguimorpha</taxon>
        <taxon>Helodermatidae</taxon>
        <taxon>Heloderma</taxon>
    </lineage>
</organism>
<keyword evidence="10 17" id="KW-0249">Electron transport</keyword>
<feature type="transmembrane region" description="Helical" evidence="17">
    <location>
        <begin position="202"/>
        <end position="222"/>
    </location>
</feature>
<feature type="domain" description="NADH:quinone oxidoreductase/Mrp antiporter transmembrane" evidence="18">
    <location>
        <begin position="23"/>
        <end position="287"/>
    </location>
</feature>
<evidence type="ECO:0000256" key="14">
    <source>
        <dbReference type="ARBA" id="ARBA00023128"/>
    </source>
</evidence>
<dbReference type="GO" id="GO:0005743">
    <property type="term" value="C:mitochondrial inner membrane"/>
    <property type="evidence" value="ECO:0007669"/>
    <property type="project" value="UniProtKB-SubCell"/>
</dbReference>
<evidence type="ECO:0000256" key="15">
    <source>
        <dbReference type="ARBA" id="ARBA00023136"/>
    </source>
</evidence>
<evidence type="ECO:0000256" key="13">
    <source>
        <dbReference type="ARBA" id="ARBA00023075"/>
    </source>
</evidence>
<evidence type="ECO:0000256" key="11">
    <source>
        <dbReference type="ARBA" id="ARBA00022989"/>
    </source>
</evidence>
<protein>
    <recommendedName>
        <fullName evidence="4 17">NADH-ubiquinone oxidoreductase chain 2</fullName>
        <ecNumber evidence="3 17">7.1.1.2</ecNumber>
    </recommendedName>
</protein>
<feature type="transmembrane region" description="Helical" evidence="17">
    <location>
        <begin position="60"/>
        <end position="81"/>
    </location>
</feature>
<evidence type="ECO:0000256" key="4">
    <source>
        <dbReference type="ARBA" id="ARBA00021008"/>
    </source>
</evidence>
<dbReference type="InterPro" id="IPR001750">
    <property type="entry name" value="ND/Mrp_TM"/>
</dbReference>
<sequence length="345" mass="38129">MNPMIMMILIFSIITGTIITMSSQHWLLAWMGLELNTLAVIPIISKKHHPRATEAATKYFLIQAGASAMILFSSIINAWFMGQWDILQLSDPLAKTLLTIALMMKLGLTPLHFWFPEVLQGSSLTTALILATWQKLAPMTLLYMTAHQISTTILLIIGAMSTIVGGLGGLNQTQLRKMMAFSSIAHLGWMTAVITLSTNLAMFNLVIYILITTNTFMIFISLSTKTIKDMGTTLNTAPMLATMLMIVLLSMGGLPPLSGFLPKWLILQELTTQNLLPVAILMAMATLLNLFFYLRLAYTTALTLPPNAMGVLNNWRFKAKSTSLLLTTTFPLSIMMTPLMPIIQL</sequence>
<keyword evidence="9 17" id="KW-1278">Translocase</keyword>
<dbReference type="PANTHER" id="PTHR46552">
    <property type="entry name" value="NADH-UBIQUINONE OXIDOREDUCTASE CHAIN 2"/>
    <property type="match status" value="1"/>
</dbReference>
<dbReference type="Pfam" id="PF06444">
    <property type="entry name" value="NADH_dehy_S2_C"/>
    <property type="match status" value="1"/>
</dbReference>
<evidence type="ECO:0000256" key="3">
    <source>
        <dbReference type="ARBA" id="ARBA00012944"/>
    </source>
</evidence>
<dbReference type="InterPro" id="IPR010933">
    <property type="entry name" value="NADH_DH_su2_C"/>
</dbReference>
<evidence type="ECO:0000256" key="12">
    <source>
        <dbReference type="ARBA" id="ARBA00023027"/>
    </source>
</evidence>
<keyword evidence="5" id="KW-0813">Transport</keyword>
<feature type="transmembrane region" description="Helical" evidence="17">
    <location>
        <begin position="178"/>
        <end position="196"/>
    </location>
</feature>
<evidence type="ECO:0000256" key="16">
    <source>
        <dbReference type="ARBA" id="ARBA00049551"/>
    </source>
</evidence>
<feature type="transmembrane region" description="Helical" evidence="17">
    <location>
        <begin position="324"/>
        <end position="343"/>
    </location>
</feature>
<reference evidence="20" key="1">
    <citation type="journal article" date="2007" name="Gene">
        <title>Mitochondrial genomes from major lizard families suggest their phylogenetic relationships and ancient radiations.</title>
        <authorList>
            <person name="Kumazawa Y."/>
        </authorList>
    </citation>
    <scope>NUCLEOTIDE SEQUENCE</scope>
</reference>
<dbReference type="Pfam" id="PF00361">
    <property type="entry name" value="Proton_antipo_M"/>
    <property type="match status" value="1"/>
</dbReference>
<evidence type="ECO:0000259" key="18">
    <source>
        <dbReference type="Pfam" id="PF00361"/>
    </source>
</evidence>
<dbReference type="EMBL" id="AB167711">
    <property type="protein sequence ID" value="BAF44006.1"/>
    <property type="molecule type" value="Genomic_DNA"/>
</dbReference>
<evidence type="ECO:0000256" key="17">
    <source>
        <dbReference type="RuleBase" id="RU003403"/>
    </source>
</evidence>
<comment type="similarity">
    <text evidence="2 17">Belongs to the complex I subunit 2 family.</text>
</comment>
<evidence type="ECO:0000256" key="1">
    <source>
        <dbReference type="ARBA" id="ARBA00004448"/>
    </source>
</evidence>
<geneLocation type="mitochondrion" evidence="20"/>
<dbReference type="GO" id="GO:0008137">
    <property type="term" value="F:NADH dehydrogenase (ubiquinone) activity"/>
    <property type="evidence" value="ECO:0007669"/>
    <property type="project" value="UniProtKB-EC"/>
</dbReference>
<evidence type="ECO:0000256" key="9">
    <source>
        <dbReference type="ARBA" id="ARBA00022967"/>
    </source>
</evidence>
<evidence type="ECO:0000256" key="10">
    <source>
        <dbReference type="ARBA" id="ARBA00022982"/>
    </source>
</evidence>
<keyword evidence="11 17" id="KW-1133">Transmembrane helix</keyword>
<evidence type="ECO:0000256" key="5">
    <source>
        <dbReference type="ARBA" id="ARBA00022448"/>
    </source>
</evidence>
<keyword evidence="12 17" id="KW-0520">NAD</keyword>
<dbReference type="RefSeq" id="YP_980205.1">
    <property type="nucleotide sequence ID" value="NC_008776.1"/>
</dbReference>
<gene>
    <name evidence="20" type="primary">ND2</name>
</gene>
<keyword evidence="7 17" id="KW-0812">Transmembrane</keyword>
<dbReference type="AlphaFoldDB" id="A1IGJ6"/>
<comment type="subcellular location">
    <subcellularLocation>
        <location evidence="1 17">Mitochondrion inner membrane</location>
        <topology evidence="1 17">Multi-pass membrane protein</topology>
    </subcellularLocation>
</comment>
<feature type="transmembrane region" description="Helical" evidence="17">
    <location>
        <begin position="274"/>
        <end position="294"/>
    </location>
</feature>
<dbReference type="EC" id="7.1.1.2" evidence="3 17"/>
<dbReference type="CTD" id="4536"/>
<name>A1IGJ6_HELSU</name>
<evidence type="ECO:0000313" key="20">
    <source>
        <dbReference type="EMBL" id="BAF44006.1"/>
    </source>
</evidence>
<dbReference type="GeneID" id="4670276"/>
<dbReference type="PRINTS" id="PR01436">
    <property type="entry name" value="NADHDHGNASE2"/>
</dbReference>
<dbReference type="GO" id="GO:0006120">
    <property type="term" value="P:mitochondrial electron transport, NADH to ubiquinone"/>
    <property type="evidence" value="ECO:0007669"/>
    <property type="project" value="InterPro"/>
</dbReference>
<feature type="transmembrane region" description="Helical" evidence="17">
    <location>
        <begin position="93"/>
        <end position="115"/>
    </location>
</feature>
<evidence type="ECO:0000256" key="2">
    <source>
        <dbReference type="ARBA" id="ARBA00007012"/>
    </source>
</evidence>
<dbReference type="PANTHER" id="PTHR46552:SF1">
    <property type="entry name" value="NADH-UBIQUINONE OXIDOREDUCTASE CHAIN 2"/>
    <property type="match status" value="1"/>
</dbReference>
<comment type="catalytic activity">
    <reaction evidence="16 17">
        <text>a ubiquinone + NADH + 5 H(+)(in) = a ubiquinol + NAD(+) + 4 H(+)(out)</text>
        <dbReference type="Rhea" id="RHEA:29091"/>
        <dbReference type="Rhea" id="RHEA-COMP:9565"/>
        <dbReference type="Rhea" id="RHEA-COMP:9566"/>
        <dbReference type="ChEBI" id="CHEBI:15378"/>
        <dbReference type="ChEBI" id="CHEBI:16389"/>
        <dbReference type="ChEBI" id="CHEBI:17976"/>
        <dbReference type="ChEBI" id="CHEBI:57540"/>
        <dbReference type="ChEBI" id="CHEBI:57945"/>
        <dbReference type="EC" id="7.1.1.2"/>
    </reaction>
</comment>
<dbReference type="InterPro" id="IPR050175">
    <property type="entry name" value="Complex_I_Subunit_2"/>
</dbReference>
<dbReference type="InterPro" id="IPR003917">
    <property type="entry name" value="NADH_UbQ_OxRdtase_chain2"/>
</dbReference>
<proteinExistence type="inferred from homology"/>
<keyword evidence="8 17" id="KW-0999">Mitochondrion inner membrane</keyword>